<feature type="domain" description="Response regulatory" evidence="2">
    <location>
        <begin position="6"/>
        <end position="121"/>
    </location>
</feature>
<dbReference type="RefSeq" id="WP_189447843.1">
    <property type="nucleotide sequence ID" value="NZ_BMXY01000001.1"/>
</dbReference>
<dbReference type="InterPro" id="IPR052048">
    <property type="entry name" value="ST_Response_Regulator"/>
</dbReference>
<sequence>MTARPTVLLCDDSRALRMLTAQQIDACGYTLAGEAENGIRAVEQYLALKPAVVLLDLVMPKVDGKAALKRILELDPAAKVVVLSSLGAQNDIEQCLAMGAKSYLQKPIDRDTLARVLAEVTAEATA</sequence>
<accession>A0ABQ3BWR7</accession>
<name>A0ABQ3BWR7_9GAMM</name>
<evidence type="ECO:0000313" key="4">
    <source>
        <dbReference type="Proteomes" id="UP000643403"/>
    </source>
</evidence>
<dbReference type="Proteomes" id="UP000643403">
    <property type="component" value="Unassembled WGS sequence"/>
</dbReference>
<proteinExistence type="predicted"/>
<evidence type="ECO:0000256" key="1">
    <source>
        <dbReference type="PROSITE-ProRule" id="PRU00169"/>
    </source>
</evidence>
<dbReference type="Gene3D" id="3.40.50.2300">
    <property type="match status" value="1"/>
</dbReference>
<gene>
    <name evidence="3" type="ORF">GCM10008101_12330</name>
</gene>
<reference evidence="4" key="1">
    <citation type="journal article" date="2019" name="Int. J. Syst. Evol. Microbiol.">
        <title>The Global Catalogue of Microorganisms (GCM) 10K type strain sequencing project: providing services to taxonomists for standard genome sequencing and annotation.</title>
        <authorList>
            <consortium name="The Broad Institute Genomics Platform"/>
            <consortium name="The Broad Institute Genome Sequencing Center for Infectious Disease"/>
            <person name="Wu L."/>
            <person name="Ma J."/>
        </authorList>
    </citation>
    <scope>NUCLEOTIDE SEQUENCE [LARGE SCALE GENOMIC DNA]</scope>
    <source>
        <strain evidence="4">KCTC 22558</strain>
    </source>
</reference>
<comment type="caution">
    <text evidence="3">The sequence shown here is derived from an EMBL/GenBank/DDBJ whole genome shotgun (WGS) entry which is preliminary data.</text>
</comment>
<dbReference type="PROSITE" id="PS50110">
    <property type="entry name" value="RESPONSE_REGULATORY"/>
    <property type="match status" value="1"/>
</dbReference>
<dbReference type="PANTHER" id="PTHR43228">
    <property type="entry name" value="TWO-COMPONENT RESPONSE REGULATOR"/>
    <property type="match status" value="1"/>
</dbReference>
<dbReference type="PANTHER" id="PTHR43228:SF1">
    <property type="entry name" value="TWO-COMPONENT RESPONSE REGULATOR ARR22"/>
    <property type="match status" value="1"/>
</dbReference>
<keyword evidence="1" id="KW-0597">Phosphoprotein</keyword>
<protein>
    <submittedName>
        <fullName evidence="3">Response regulator</fullName>
    </submittedName>
</protein>
<dbReference type="InterPro" id="IPR001789">
    <property type="entry name" value="Sig_transdc_resp-reg_receiver"/>
</dbReference>
<keyword evidence="4" id="KW-1185">Reference proteome</keyword>
<dbReference type="EMBL" id="BMXY01000001">
    <property type="protein sequence ID" value="GGZ60030.1"/>
    <property type="molecule type" value="Genomic_DNA"/>
</dbReference>
<dbReference type="InterPro" id="IPR011006">
    <property type="entry name" value="CheY-like_superfamily"/>
</dbReference>
<dbReference type="Pfam" id="PF00072">
    <property type="entry name" value="Response_reg"/>
    <property type="match status" value="1"/>
</dbReference>
<dbReference type="SMART" id="SM00448">
    <property type="entry name" value="REC"/>
    <property type="match status" value="1"/>
</dbReference>
<dbReference type="SUPFAM" id="SSF52172">
    <property type="entry name" value="CheY-like"/>
    <property type="match status" value="1"/>
</dbReference>
<organism evidence="3 4">
    <name type="scientific">Cognatilysobacter xinjiangensis</name>
    <dbReference type="NCBI Taxonomy" id="546892"/>
    <lineage>
        <taxon>Bacteria</taxon>
        <taxon>Pseudomonadati</taxon>
        <taxon>Pseudomonadota</taxon>
        <taxon>Gammaproteobacteria</taxon>
        <taxon>Lysobacterales</taxon>
        <taxon>Lysobacteraceae</taxon>
        <taxon>Cognatilysobacter</taxon>
    </lineage>
</organism>
<feature type="modified residue" description="4-aspartylphosphate" evidence="1">
    <location>
        <position position="56"/>
    </location>
</feature>
<evidence type="ECO:0000313" key="3">
    <source>
        <dbReference type="EMBL" id="GGZ60030.1"/>
    </source>
</evidence>
<evidence type="ECO:0000259" key="2">
    <source>
        <dbReference type="PROSITE" id="PS50110"/>
    </source>
</evidence>